<evidence type="ECO:0000256" key="5">
    <source>
        <dbReference type="ARBA" id="ARBA00022448"/>
    </source>
</evidence>
<dbReference type="Proteomes" id="UP000054858">
    <property type="component" value="Unassembled WGS sequence"/>
</dbReference>
<feature type="transmembrane region" description="Helical" evidence="13">
    <location>
        <begin position="23"/>
        <end position="43"/>
    </location>
</feature>
<protein>
    <recommendedName>
        <fullName evidence="4 12">Heme exporter protein B</fullName>
    </recommendedName>
</protein>
<feature type="transmembrane region" description="Helical" evidence="13">
    <location>
        <begin position="163"/>
        <end position="185"/>
    </location>
</feature>
<comment type="similarity">
    <text evidence="3 12">Belongs to the CcmB/CycW/HelB family.</text>
</comment>
<feature type="transmembrane region" description="Helical" evidence="13">
    <location>
        <begin position="49"/>
        <end position="69"/>
    </location>
</feature>
<feature type="transmembrane region" description="Helical" evidence="13">
    <location>
        <begin position="197"/>
        <end position="220"/>
    </location>
</feature>
<evidence type="ECO:0000256" key="2">
    <source>
        <dbReference type="ARBA" id="ARBA00004429"/>
    </source>
</evidence>
<dbReference type="AlphaFoldDB" id="A0A0W0X5N3"/>
<sequence>MMSLGLLFKRQLQRETLLITRQLRFIVNAILFFLMILIFFPLTMPADRALLRMIAPGLIWIALLLAMLLSAERLFQQDYEDGVIEQWLVSGYPVSLMVLAKILTHWLFNLLPLIILCPAIALLFAFNVHETVILIMSLMCGSPALLFLCALAAVFSGGLKQRGVFMALILLPLTIPVMIFGSGTVTMAMQGMEVRGYLALLLAMSLVTVGFLPFAIAAMMRISLAD</sequence>
<evidence type="ECO:0000256" key="7">
    <source>
        <dbReference type="ARBA" id="ARBA00022519"/>
    </source>
</evidence>
<dbReference type="GO" id="GO:1903607">
    <property type="term" value="P:cytochrome c biosynthetic process"/>
    <property type="evidence" value="ECO:0007669"/>
    <property type="project" value="TreeGrafter"/>
</dbReference>
<evidence type="ECO:0000256" key="1">
    <source>
        <dbReference type="ARBA" id="ARBA00002442"/>
    </source>
</evidence>
<dbReference type="GO" id="GO:0017004">
    <property type="term" value="P:cytochrome complex assembly"/>
    <property type="evidence" value="ECO:0007669"/>
    <property type="project" value="UniProtKB-KW"/>
</dbReference>
<evidence type="ECO:0000256" key="4">
    <source>
        <dbReference type="ARBA" id="ARBA00016452"/>
    </source>
</evidence>
<dbReference type="Pfam" id="PF03379">
    <property type="entry name" value="CcmB"/>
    <property type="match status" value="1"/>
</dbReference>
<evidence type="ECO:0000256" key="9">
    <source>
        <dbReference type="ARBA" id="ARBA00022748"/>
    </source>
</evidence>
<keyword evidence="5 12" id="KW-0813">Transport</keyword>
<evidence type="ECO:0000256" key="6">
    <source>
        <dbReference type="ARBA" id="ARBA00022475"/>
    </source>
</evidence>
<gene>
    <name evidence="14" type="primary">ccmB</name>
    <name evidence="14" type="ORF">Loak_0818</name>
</gene>
<comment type="function">
    <text evidence="1 12">Required for the export of heme to the periplasm for the biogenesis of c-type cytochromes.</text>
</comment>
<name>A0A0W0X5N3_9GAMM</name>
<comment type="subcellular location">
    <subcellularLocation>
        <location evidence="2">Cell inner membrane</location>
        <topology evidence="2">Multi-pass membrane protein</topology>
    </subcellularLocation>
</comment>
<dbReference type="PATRIC" id="fig|29423.5.peg.854"/>
<keyword evidence="7 12" id="KW-0997">Cell inner membrane</keyword>
<evidence type="ECO:0000256" key="10">
    <source>
        <dbReference type="ARBA" id="ARBA00022989"/>
    </source>
</evidence>
<dbReference type="PRINTS" id="PR01414">
    <property type="entry name" value="CCMBBIOGNSIS"/>
</dbReference>
<dbReference type="PANTHER" id="PTHR30070">
    <property type="entry name" value="HEME EXPORTER PROTEIN B"/>
    <property type="match status" value="1"/>
</dbReference>
<feature type="transmembrane region" description="Helical" evidence="13">
    <location>
        <begin position="106"/>
        <end position="126"/>
    </location>
</feature>
<keyword evidence="10 13" id="KW-1133">Transmembrane helix</keyword>
<evidence type="ECO:0000313" key="14">
    <source>
        <dbReference type="EMBL" id="KTD39802.1"/>
    </source>
</evidence>
<evidence type="ECO:0000256" key="12">
    <source>
        <dbReference type="PIRNR" id="PIRNR002764"/>
    </source>
</evidence>
<keyword evidence="9 12" id="KW-0201">Cytochrome c-type biogenesis</keyword>
<dbReference type="PANTHER" id="PTHR30070:SF1">
    <property type="entry name" value="CYTOCHROME C BIOGENESIS B-RELATED"/>
    <property type="match status" value="1"/>
</dbReference>
<organism evidence="14 15">
    <name type="scientific">Legionella oakridgensis</name>
    <dbReference type="NCBI Taxonomy" id="29423"/>
    <lineage>
        <taxon>Bacteria</taxon>
        <taxon>Pseudomonadati</taxon>
        <taxon>Pseudomonadota</taxon>
        <taxon>Gammaproteobacteria</taxon>
        <taxon>Legionellales</taxon>
        <taxon>Legionellaceae</taxon>
        <taxon>Legionella</taxon>
    </lineage>
</organism>
<evidence type="ECO:0000313" key="15">
    <source>
        <dbReference type="Proteomes" id="UP000054858"/>
    </source>
</evidence>
<dbReference type="InterPro" id="IPR003544">
    <property type="entry name" value="Cyt_c_biogenesis_CcmB"/>
</dbReference>
<evidence type="ECO:0000256" key="8">
    <source>
        <dbReference type="ARBA" id="ARBA00022692"/>
    </source>
</evidence>
<evidence type="ECO:0000256" key="13">
    <source>
        <dbReference type="SAM" id="Phobius"/>
    </source>
</evidence>
<dbReference type="PIRSF" id="PIRSF002764">
    <property type="entry name" value="CcmB"/>
    <property type="match status" value="1"/>
</dbReference>
<feature type="transmembrane region" description="Helical" evidence="13">
    <location>
        <begin position="132"/>
        <end position="156"/>
    </location>
</feature>
<reference evidence="14 15" key="1">
    <citation type="submission" date="2015-11" db="EMBL/GenBank/DDBJ databases">
        <title>Genomic analysis of 38 Legionella species identifies large and diverse effector repertoires.</title>
        <authorList>
            <person name="Burstein D."/>
            <person name="Amaro F."/>
            <person name="Zusman T."/>
            <person name="Lifshitz Z."/>
            <person name="Cohen O."/>
            <person name="Gilbert J.A."/>
            <person name="Pupko T."/>
            <person name="Shuman H.A."/>
            <person name="Segal G."/>
        </authorList>
    </citation>
    <scope>NUCLEOTIDE SEQUENCE [LARGE SCALE GENOMIC DNA]</scope>
    <source>
        <strain evidence="14 15">Oak Ridge-10</strain>
    </source>
</reference>
<keyword evidence="6 12" id="KW-1003">Cell membrane</keyword>
<keyword evidence="8 13" id="KW-0812">Transmembrane</keyword>
<dbReference type="EMBL" id="LNYP01000012">
    <property type="protein sequence ID" value="KTD39802.1"/>
    <property type="molecule type" value="Genomic_DNA"/>
</dbReference>
<dbReference type="NCBIfam" id="TIGR01190">
    <property type="entry name" value="ccmB"/>
    <property type="match status" value="1"/>
</dbReference>
<dbReference type="GO" id="GO:0015232">
    <property type="term" value="F:heme transmembrane transporter activity"/>
    <property type="evidence" value="ECO:0007669"/>
    <property type="project" value="InterPro"/>
</dbReference>
<evidence type="ECO:0000256" key="3">
    <source>
        <dbReference type="ARBA" id="ARBA00010544"/>
    </source>
</evidence>
<dbReference type="InterPro" id="IPR026031">
    <property type="entry name" value="Cyt_c_CcmB_bac"/>
</dbReference>
<accession>A0A0W0X5N3</accession>
<evidence type="ECO:0000256" key="11">
    <source>
        <dbReference type="ARBA" id="ARBA00023136"/>
    </source>
</evidence>
<dbReference type="GO" id="GO:0005886">
    <property type="term" value="C:plasma membrane"/>
    <property type="evidence" value="ECO:0007669"/>
    <property type="project" value="UniProtKB-SubCell"/>
</dbReference>
<keyword evidence="11 12" id="KW-0472">Membrane</keyword>
<proteinExistence type="inferred from homology"/>
<comment type="caution">
    <text evidence="14">The sequence shown here is derived from an EMBL/GenBank/DDBJ whole genome shotgun (WGS) entry which is preliminary data.</text>
</comment>